<name>W7XBB4_TETTS</name>
<dbReference type="Proteomes" id="UP000009168">
    <property type="component" value="Unassembled WGS sequence"/>
</dbReference>
<organism evidence="1 2">
    <name type="scientific">Tetrahymena thermophila (strain SB210)</name>
    <dbReference type="NCBI Taxonomy" id="312017"/>
    <lineage>
        <taxon>Eukaryota</taxon>
        <taxon>Sar</taxon>
        <taxon>Alveolata</taxon>
        <taxon>Ciliophora</taxon>
        <taxon>Intramacronucleata</taxon>
        <taxon>Oligohymenophorea</taxon>
        <taxon>Hymenostomatida</taxon>
        <taxon>Tetrahymenina</taxon>
        <taxon>Tetrahymenidae</taxon>
        <taxon>Tetrahymena</taxon>
    </lineage>
</organism>
<keyword evidence="1" id="KW-0472">Membrane</keyword>
<dbReference type="RefSeq" id="XP_012653756.1">
    <property type="nucleotide sequence ID" value="XM_012798302.1"/>
</dbReference>
<sequence>MEILQKSYQNRAIRDQKQFWDQAKSGLKLSLTQATQAMTKLIILHSTTGINYTFLIVMGNFTREELLFLTKILLCILEDMTMQWKSLIYQQKNMTFNRPRQLYYQVDLLEVQVPSIGTSTQEKQQTKTLQLLQLLILVFLQISQNKIEVKLIKKLIQLLVGIGTQSNLKDVLIFTKMIKFTNVHMLSIQQIQCLSQFLLSIPYTIHISQKTLSMQIVLHQLQGFKIVVNKISKKLKI</sequence>
<evidence type="ECO:0000313" key="2">
    <source>
        <dbReference type="Proteomes" id="UP000009168"/>
    </source>
</evidence>
<protein>
    <submittedName>
        <fullName evidence="1">Transmembrane protein, putative</fullName>
    </submittedName>
</protein>
<accession>W7XBB4</accession>
<evidence type="ECO:0000313" key="1">
    <source>
        <dbReference type="EMBL" id="EWS73718.1"/>
    </source>
</evidence>
<keyword evidence="2" id="KW-1185">Reference proteome</keyword>
<dbReference type="InParanoid" id="W7XBB4"/>
<gene>
    <name evidence="1" type="ORF">TTHERM_000463839</name>
</gene>
<dbReference type="GeneID" id="24439118"/>
<keyword evidence="1" id="KW-0812">Transmembrane</keyword>
<proteinExistence type="predicted"/>
<dbReference type="KEGG" id="tet:TTHERM_000463839"/>
<reference evidence="2" key="1">
    <citation type="journal article" date="2006" name="PLoS Biol.">
        <title>Macronuclear genome sequence of the ciliate Tetrahymena thermophila, a model eukaryote.</title>
        <authorList>
            <person name="Eisen J.A."/>
            <person name="Coyne R.S."/>
            <person name="Wu M."/>
            <person name="Wu D."/>
            <person name="Thiagarajan M."/>
            <person name="Wortman J.R."/>
            <person name="Badger J.H."/>
            <person name="Ren Q."/>
            <person name="Amedeo P."/>
            <person name="Jones K.M."/>
            <person name="Tallon L.J."/>
            <person name="Delcher A.L."/>
            <person name="Salzberg S.L."/>
            <person name="Silva J.C."/>
            <person name="Haas B.J."/>
            <person name="Majoros W.H."/>
            <person name="Farzad M."/>
            <person name="Carlton J.M."/>
            <person name="Smith R.K. Jr."/>
            <person name="Garg J."/>
            <person name="Pearlman R.E."/>
            <person name="Karrer K.M."/>
            <person name="Sun L."/>
            <person name="Manning G."/>
            <person name="Elde N.C."/>
            <person name="Turkewitz A.P."/>
            <person name="Asai D.J."/>
            <person name="Wilkes D.E."/>
            <person name="Wang Y."/>
            <person name="Cai H."/>
            <person name="Collins K."/>
            <person name="Stewart B.A."/>
            <person name="Lee S.R."/>
            <person name="Wilamowska K."/>
            <person name="Weinberg Z."/>
            <person name="Ruzzo W.L."/>
            <person name="Wloga D."/>
            <person name="Gaertig J."/>
            <person name="Frankel J."/>
            <person name="Tsao C.-C."/>
            <person name="Gorovsky M.A."/>
            <person name="Keeling P.J."/>
            <person name="Waller R.F."/>
            <person name="Patron N.J."/>
            <person name="Cherry J.M."/>
            <person name="Stover N.A."/>
            <person name="Krieger C.J."/>
            <person name="del Toro C."/>
            <person name="Ryder H.F."/>
            <person name="Williamson S.C."/>
            <person name="Barbeau R.A."/>
            <person name="Hamilton E.P."/>
            <person name="Orias E."/>
        </authorList>
    </citation>
    <scope>NUCLEOTIDE SEQUENCE [LARGE SCALE GENOMIC DNA]</scope>
    <source>
        <strain evidence="2">SB210</strain>
    </source>
</reference>
<dbReference type="AlphaFoldDB" id="W7XBB4"/>
<dbReference type="EMBL" id="GG662650">
    <property type="protein sequence ID" value="EWS73718.1"/>
    <property type="molecule type" value="Genomic_DNA"/>
</dbReference>